<accession>A0A0C3B3S0</accession>
<name>A0A0C3B3S0_SERVB</name>
<protein>
    <submittedName>
        <fullName evidence="1">Uncharacterized protein</fullName>
    </submittedName>
</protein>
<dbReference type="EMBL" id="KN824282">
    <property type="protein sequence ID" value="KIM31475.1"/>
    <property type="molecule type" value="Genomic_DNA"/>
</dbReference>
<proteinExistence type="predicted"/>
<reference evidence="2" key="2">
    <citation type="submission" date="2015-01" db="EMBL/GenBank/DDBJ databases">
        <title>Evolutionary Origins and Diversification of the Mycorrhizal Mutualists.</title>
        <authorList>
            <consortium name="DOE Joint Genome Institute"/>
            <consortium name="Mycorrhizal Genomics Consortium"/>
            <person name="Kohler A."/>
            <person name="Kuo A."/>
            <person name="Nagy L.G."/>
            <person name="Floudas D."/>
            <person name="Copeland A."/>
            <person name="Barry K.W."/>
            <person name="Cichocki N."/>
            <person name="Veneault-Fourrey C."/>
            <person name="LaButti K."/>
            <person name="Lindquist E.A."/>
            <person name="Lipzen A."/>
            <person name="Lundell T."/>
            <person name="Morin E."/>
            <person name="Murat C."/>
            <person name="Riley R."/>
            <person name="Ohm R."/>
            <person name="Sun H."/>
            <person name="Tunlid A."/>
            <person name="Henrissat B."/>
            <person name="Grigoriev I.V."/>
            <person name="Hibbett D.S."/>
            <person name="Martin F."/>
        </authorList>
    </citation>
    <scope>NUCLEOTIDE SEQUENCE [LARGE SCALE GENOMIC DNA]</scope>
    <source>
        <strain evidence="2">MAFF 305830</strain>
    </source>
</reference>
<organism evidence="1 2">
    <name type="scientific">Serendipita vermifera MAFF 305830</name>
    <dbReference type="NCBI Taxonomy" id="933852"/>
    <lineage>
        <taxon>Eukaryota</taxon>
        <taxon>Fungi</taxon>
        <taxon>Dikarya</taxon>
        <taxon>Basidiomycota</taxon>
        <taxon>Agaricomycotina</taxon>
        <taxon>Agaricomycetes</taxon>
        <taxon>Sebacinales</taxon>
        <taxon>Serendipitaceae</taxon>
        <taxon>Serendipita</taxon>
    </lineage>
</organism>
<evidence type="ECO:0000313" key="1">
    <source>
        <dbReference type="EMBL" id="KIM31475.1"/>
    </source>
</evidence>
<reference evidence="1 2" key="1">
    <citation type="submission" date="2014-04" db="EMBL/GenBank/DDBJ databases">
        <authorList>
            <consortium name="DOE Joint Genome Institute"/>
            <person name="Kuo A."/>
            <person name="Zuccaro A."/>
            <person name="Kohler A."/>
            <person name="Nagy L.G."/>
            <person name="Floudas D."/>
            <person name="Copeland A."/>
            <person name="Barry K.W."/>
            <person name="Cichocki N."/>
            <person name="Veneault-Fourrey C."/>
            <person name="LaButti K."/>
            <person name="Lindquist E.A."/>
            <person name="Lipzen A."/>
            <person name="Lundell T."/>
            <person name="Morin E."/>
            <person name="Murat C."/>
            <person name="Sun H."/>
            <person name="Tunlid A."/>
            <person name="Henrissat B."/>
            <person name="Grigoriev I.V."/>
            <person name="Hibbett D.S."/>
            <person name="Martin F."/>
            <person name="Nordberg H.P."/>
            <person name="Cantor M.N."/>
            <person name="Hua S.X."/>
        </authorList>
    </citation>
    <scope>NUCLEOTIDE SEQUENCE [LARGE SCALE GENOMIC DNA]</scope>
    <source>
        <strain evidence="1 2">MAFF 305830</strain>
    </source>
</reference>
<keyword evidence="2" id="KW-1185">Reference proteome</keyword>
<dbReference type="HOGENOM" id="CLU_2905594_0_0_1"/>
<evidence type="ECO:0000313" key="2">
    <source>
        <dbReference type="Proteomes" id="UP000054097"/>
    </source>
</evidence>
<gene>
    <name evidence="1" type="ORF">M408DRAFT_327674</name>
</gene>
<sequence>MCSLWLLRLCQPDLPGLQRHTPLEAPEIGIGKDRVLLLFSEIITPLEKLRRGARSPTSLSSR</sequence>
<dbReference type="AlphaFoldDB" id="A0A0C3B3S0"/>
<dbReference type="Proteomes" id="UP000054097">
    <property type="component" value="Unassembled WGS sequence"/>
</dbReference>